<gene>
    <name evidence="2" type="ORF">HAX54_029985</name>
</gene>
<dbReference type="EMBL" id="JACEIK010000374">
    <property type="protein sequence ID" value="MCD7455883.1"/>
    <property type="molecule type" value="Genomic_DNA"/>
</dbReference>
<evidence type="ECO:0000256" key="1">
    <source>
        <dbReference type="SAM" id="MobiDB-lite"/>
    </source>
</evidence>
<accession>A0ABS8SAL4</accession>
<organism evidence="2 3">
    <name type="scientific">Datura stramonium</name>
    <name type="common">Jimsonweed</name>
    <name type="synonym">Common thornapple</name>
    <dbReference type="NCBI Taxonomy" id="4076"/>
    <lineage>
        <taxon>Eukaryota</taxon>
        <taxon>Viridiplantae</taxon>
        <taxon>Streptophyta</taxon>
        <taxon>Embryophyta</taxon>
        <taxon>Tracheophyta</taxon>
        <taxon>Spermatophyta</taxon>
        <taxon>Magnoliopsida</taxon>
        <taxon>eudicotyledons</taxon>
        <taxon>Gunneridae</taxon>
        <taxon>Pentapetalae</taxon>
        <taxon>asterids</taxon>
        <taxon>lamiids</taxon>
        <taxon>Solanales</taxon>
        <taxon>Solanaceae</taxon>
        <taxon>Solanoideae</taxon>
        <taxon>Datureae</taxon>
        <taxon>Datura</taxon>
    </lineage>
</organism>
<evidence type="ECO:0000313" key="2">
    <source>
        <dbReference type="EMBL" id="MCD7455883.1"/>
    </source>
</evidence>
<keyword evidence="3" id="KW-1185">Reference proteome</keyword>
<protein>
    <submittedName>
        <fullName evidence="2">Uncharacterized protein</fullName>
    </submittedName>
</protein>
<sequence length="148" mass="16929">MTRIRMVIDLPDPYGISPKMMSRMPVSLLRMMERTSSDREFFEDENLPFEEENGSRIELEPIGSNAQGYVSRQWKFMGEMITAAQPRAHPVWPRWPVRRTHQCDGAKEENSRVLGAMQSVARPLLRPNESDEAHDAAPIASEKSRGNC</sequence>
<proteinExistence type="predicted"/>
<name>A0ABS8SAL4_DATST</name>
<feature type="region of interest" description="Disordered" evidence="1">
    <location>
        <begin position="103"/>
        <end position="148"/>
    </location>
</feature>
<reference evidence="2 3" key="1">
    <citation type="journal article" date="2021" name="BMC Genomics">
        <title>Datura genome reveals duplications of psychoactive alkaloid biosynthetic genes and high mutation rate following tissue culture.</title>
        <authorList>
            <person name="Rajewski A."/>
            <person name="Carter-House D."/>
            <person name="Stajich J."/>
            <person name="Litt A."/>
        </authorList>
    </citation>
    <scope>NUCLEOTIDE SEQUENCE [LARGE SCALE GENOMIC DNA]</scope>
    <source>
        <strain evidence="2">AR-01</strain>
    </source>
</reference>
<evidence type="ECO:0000313" key="3">
    <source>
        <dbReference type="Proteomes" id="UP000823775"/>
    </source>
</evidence>
<dbReference type="Proteomes" id="UP000823775">
    <property type="component" value="Unassembled WGS sequence"/>
</dbReference>
<comment type="caution">
    <text evidence="2">The sequence shown here is derived from an EMBL/GenBank/DDBJ whole genome shotgun (WGS) entry which is preliminary data.</text>
</comment>